<proteinExistence type="predicted"/>
<keyword evidence="1 4" id="KW-0808">Transferase</keyword>
<dbReference type="SUPFAM" id="SSF55729">
    <property type="entry name" value="Acyl-CoA N-acyltransferases (Nat)"/>
    <property type="match status" value="1"/>
</dbReference>
<evidence type="ECO:0000256" key="1">
    <source>
        <dbReference type="ARBA" id="ARBA00022679"/>
    </source>
</evidence>
<feature type="domain" description="N-acetyltransferase" evidence="3">
    <location>
        <begin position="15"/>
        <end position="154"/>
    </location>
</feature>
<dbReference type="CDD" id="cd04301">
    <property type="entry name" value="NAT_SF"/>
    <property type="match status" value="1"/>
</dbReference>
<organism evidence="4 5">
    <name type="scientific">Actinomadura harenae</name>
    <dbReference type="NCBI Taxonomy" id="2483351"/>
    <lineage>
        <taxon>Bacteria</taxon>
        <taxon>Bacillati</taxon>
        <taxon>Actinomycetota</taxon>
        <taxon>Actinomycetes</taxon>
        <taxon>Streptosporangiales</taxon>
        <taxon>Thermomonosporaceae</taxon>
        <taxon>Actinomadura</taxon>
    </lineage>
</organism>
<protein>
    <submittedName>
        <fullName evidence="4">GNAT family N-acetyltransferase</fullName>
    </submittedName>
</protein>
<accession>A0A3M2MA35</accession>
<dbReference type="InterPro" id="IPR050832">
    <property type="entry name" value="Bact_Acetyltransf"/>
</dbReference>
<sequence>MTTSTVHRLDLDDPAVLRTVWEIQRAAYAVEAELIGFDGIPALHESLDDLRGCGEEFLGARDGGELLGAVSWTVLQDGTVEIGRLVVHPSAHRRGLASALLDTLDAEAPAARTLVSTGAANHPALALYKRRGFEVVEERTVEGGLRITGLERRA</sequence>
<dbReference type="Gene3D" id="3.40.630.30">
    <property type="match status" value="1"/>
</dbReference>
<dbReference type="InterPro" id="IPR000182">
    <property type="entry name" value="GNAT_dom"/>
</dbReference>
<dbReference type="RefSeq" id="WP_122194985.1">
    <property type="nucleotide sequence ID" value="NZ_JBHSKC010000035.1"/>
</dbReference>
<dbReference type="PANTHER" id="PTHR43877:SF2">
    <property type="entry name" value="AMINOALKYLPHOSPHONATE N-ACETYLTRANSFERASE-RELATED"/>
    <property type="match status" value="1"/>
</dbReference>
<comment type="caution">
    <text evidence="4">The sequence shown here is derived from an EMBL/GenBank/DDBJ whole genome shotgun (WGS) entry which is preliminary data.</text>
</comment>
<dbReference type="Pfam" id="PF00583">
    <property type="entry name" value="Acetyltransf_1"/>
    <property type="match status" value="1"/>
</dbReference>
<evidence type="ECO:0000313" key="4">
    <source>
        <dbReference type="EMBL" id="RMI43988.1"/>
    </source>
</evidence>
<keyword evidence="2" id="KW-0012">Acyltransferase</keyword>
<evidence type="ECO:0000259" key="3">
    <source>
        <dbReference type="PROSITE" id="PS51186"/>
    </source>
</evidence>
<reference evidence="4 5" key="1">
    <citation type="submission" date="2018-10" db="EMBL/GenBank/DDBJ databases">
        <title>Isolation from soil.</title>
        <authorList>
            <person name="Hu J."/>
        </authorList>
    </citation>
    <scope>NUCLEOTIDE SEQUENCE [LARGE SCALE GENOMIC DNA]</scope>
    <source>
        <strain evidence="4 5">NEAU-Ht49</strain>
    </source>
</reference>
<dbReference type="PROSITE" id="PS51186">
    <property type="entry name" value="GNAT"/>
    <property type="match status" value="1"/>
</dbReference>
<dbReference type="GO" id="GO:0016747">
    <property type="term" value="F:acyltransferase activity, transferring groups other than amino-acyl groups"/>
    <property type="evidence" value="ECO:0007669"/>
    <property type="project" value="InterPro"/>
</dbReference>
<evidence type="ECO:0000313" key="5">
    <source>
        <dbReference type="Proteomes" id="UP000282674"/>
    </source>
</evidence>
<dbReference type="Proteomes" id="UP000282674">
    <property type="component" value="Unassembled WGS sequence"/>
</dbReference>
<dbReference type="PANTHER" id="PTHR43877">
    <property type="entry name" value="AMINOALKYLPHOSPHONATE N-ACETYLTRANSFERASE-RELATED-RELATED"/>
    <property type="match status" value="1"/>
</dbReference>
<evidence type="ECO:0000256" key="2">
    <source>
        <dbReference type="ARBA" id="ARBA00023315"/>
    </source>
</evidence>
<dbReference type="EMBL" id="RFFG01000022">
    <property type="protein sequence ID" value="RMI43988.1"/>
    <property type="molecule type" value="Genomic_DNA"/>
</dbReference>
<keyword evidence="5" id="KW-1185">Reference proteome</keyword>
<name>A0A3M2MA35_9ACTN</name>
<gene>
    <name evidence="4" type="ORF">EBO15_14805</name>
</gene>
<dbReference type="InterPro" id="IPR016181">
    <property type="entry name" value="Acyl_CoA_acyltransferase"/>
</dbReference>
<dbReference type="OrthoDB" id="4322031at2"/>
<dbReference type="AlphaFoldDB" id="A0A3M2MA35"/>